<feature type="domain" description="FHA" evidence="15">
    <location>
        <begin position="44"/>
        <end position="98"/>
    </location>
</feature>
<dbReference type="InterPro" id="IPR001841">
    <property type="entry name" value="Znf_RING"/>
</dbReference>
<evidence type="ECO:0000256" key="1">
    <source>
        <dbReference type="ARBA" id="ARBA00005797"/>
    </source>
</evidence>
<evidence type="ECO:0000256" key="14">
    <source>
        <dbReference type="SAM" id="MobiDB-lite"/>
    </source>
</evidence>
<dbReference type="Pfam" id="PF00498">
    <property type="entry name" value="FHA"/>
    <property type="match status" value="1"/>
</dbReference>
<evidence type="ECO:0000259" key="16">
    <source>
        <dbReference type="PROSITE" id="PS50089"/>
    </source>
</evidence>
<dbReference type="PANTHER" id="PTHR15067">
    <property type="entry name" value="E3 UBIQUITIN-PROTEIN LIGASE RNF8"/>
    <property type="match status" value="1"/>
</dbReference>
<dbReference type="Gene3D" id="3.30.40.10">
    <property type="entry name" value="Zinc/RING finger domain, C3HC4 (zinc finger)"/>
    <property type="match status" value="1"/>
</dbReference>
<name>A0A8C1BK44_CYPCA</name>
<dbReference type="GO" id="GO:0043130">
    <property type="term" value="F:ubiquitin binding"/>
    <property type="evidence" value="ECO:0007669"/>
    <property type="project" value="UniProtKB-UniRule"/>
</dbReference>
<keyword evidence="11 12" id="KW-0539">Nucleus</keyword>
<dbReference type="SUPFAM" id="SSF57850">
    <property type="entry name" value="RING/U-box"/>
    <property type="match status" value="1"/>
</dbReference>
<comment type="catalytic activity">
    <reaction evidence="12">
        <text>S-ubiquitinyl-[E2 ubiquitin-conjugating enzyme]-L-cysteine + [acceptor protein]-L-lysine = [E2 ubiquitin-conjugating enzyme]-L-cysteine + N(6)-ubiquitinyl-[acceptor protein]-L-lysine.</text>
        <dbReference type="EC" id="2.3.2.27"/>
    </reaction>
</comment>
<comment type="similarity">
    <text evidence="1">Belongs to the CHFR family.</text>
</comment>
<keyword evidence="3 12" id="KW-0808">Transferase</keyword>
<dbReference type="GO" id="GO:0070936">
    <property type="term" value="P:protein K48-linked ubiquitination"/>
    <property type="evidence" value="ECO:0007669"/>
    <property type="project" value="TreeGrafter"/>
</dbReference>
<evidence type="ECO:0000256" key="7">
    <source>
        <dbReference type="ARBA" id="ARBA00022786"/>
    </source>
</evidence>
<accession>A0A8C1BK44</accession>
<dbReference type="Ensembl" id="ENSCCRT00000036255.2">
    <property type="protein sequence ID" value="ENSCCRP00000033454.2"/>
    <property type="gene ID" value="ENSCCRG00000017963.2"/>
</dbReference>
<keyword evidence="7 12" id="KW-0833">Ubl conjugation pathway</keyword>
<dbReference type="AlphaFoldDB" id="A0A8C1BK44"/>
<evidence type="ECO:0000256" key="2">
    <source>
        <dbReference type="ARBA" id="ARBA00017908"/>
    </source>
</evidence>
<dbReference type="InterPro" id="IPR018957">
    <property type="entry name" value="Znf_C3HC4_RING-type"/>
</dbReference>
<gene>
    <name evidence="12" type="primary">RNF8</name>
</gene>
<dbReference type="CDD" id="cd22663">
    <property type="entry name" value="FHA_RNF8"/>
    <property type="match status" value="1"/>
</dbReference>
<dbReference type="GO" id="GO:0006302">
    <property type="term" value="P:double-strand break repair"/>
    <property type="evidence" value="ECO:0007669"/>
    <property type="project" value="UniProtKB-UniRule"/>
</dbReference>
<dbReference type="SMART" id="SM00184">
    <property type="entry name" value="RING"/>
    <property type="match status" value="1"/>
</dbReference>
<dbReference type="HAMAP" id="MF_03067">
    <property type="entry name" value="RNF8"/>
    <property type="match status" value="1"/>
</dbReference>
<dbReference type="InterPro" id="IPR013083">
    <property type="entry name" value="Znf_RING/FYVE/PHD"/>
</dbReference>
<dbReference type="InterPro" id="IPR000253">
    <property type="entry name" value="FHA_dom"/>
</dbReference>
<dbReference type="PROSITE" id="PS50006">
    <property type="entry name" value="FHA_DOMAIN"/>
    <property type="match status" value="1"/>
</dbReference>
<dbReference type="GO" id="GO:0042393">
    <property type="term" value="F:histone binding"/>
    <property type="evidence" value="ECO:0007669"/>
    <property type="project" value="UniProtKB-UniRule"/>
</dbReference>
<evidence type="ECO:0000256" key="6">
    <source>
        <dbReference type="ARBA" id="ARBA00022771"/>
    </source>
</evidence>
<organism evidence="17 18">
    <name type="scientific">Cyprinus carpio carpio</name>
    <dbReference type="NCBI Taxonomy" id="630221"/>
    <lineage>
        <taxon>Eukaryota</taxon>
        <taxon>Metazoa</taxon>
        <taxon>Chordata</taxon>
        <taxon>Craniata</taxon>
        <taxon>Vertebrata</taxon>
        <taxon>Euteleostomi</taxon>
        <taxon>Actinopterygii</taxon>
        <taxon>Neopterygii</taxon>
        <taxon>Teleostei</taxon>
        <taxon>Ostariophysi</taxon>
        <taxon>Cypriniformes</taxon>
        <taxon>Cyprinidae</taxon>
        <taxon>Cyprininae</taxon>
        <taxon>Cyprinus</taxon>
    </lineage>
</organism>
<dbReference type="GO" id="GO:0000151">
    <property type="term" value="C:ubiquitin ligase complex"/>
    <property type="evidence" value="ECO:0007669"/>
    <property type="project" value="UniProtKB-UniRule"/>
</dbReference>
<evidence type="ECO:0000256" key="12">
    <source>
        <dbReference type="HAMAP-Rule" id="MF_03067"/>
    </source>
</evidence>
<keyword evidence="8 12" id="KW-0862">Zinc</keyword>
<evidence type="ECO:0000259" key="15">
    <source>
        <dbReference type="PROSITE" id="PS50006"/>
    </source>
</evidence>
<keyword evidence="9 12" id="KW-0156">Chromatin regulator</keyword>
<evidence type="ECO:0000256" key="10">
    <source>
        <dbReference type="ARBA" id="ARBA00023204"/>
    </source>
</evidence>
<evidence type="ECO:0000313" key="18">
    <source>
        <dbReference type="Proteomes" id="UP001108240"/>
    </source>
</evidence>
<dbReference type="GO" id="GO:0035861">
    <property type="term" value="C:site of double-strand break"/>
    <property type="evidence" value="ECO:0007669"/>
    <property type="project" value="TreeGrafter"/>
</dbReference>
<keyword evidence="13" id="KW-0175">Coiled coil</keyword>
<proteinExistence type="inferred from homology"/>
<dbReference type="GO" id="GO:0006325">
    <property type="term" value="P:chromatin organization"/>
    <property type="evidence" value="ECO:0007669"/>
    <property type="project" value="UniProtKB-KW"/>
</dbReference>
<feature type="domain" description="RING-type" evidence="16">
    <location>
        <begin position="394"/>
        <end position="431"/>
    </location>
</feature>
<dbReference type="Gene3D" id="1.20.5.170">
    <property type="match status" value="1"/>
</dbReference>
<dbReference type="PANTHER" id="PTHR15067:SF4">
    <property type="entry name" value="E3 UBIQUITIN-PROTEIN LIGASE RNF8"/>
    <property type="match status" value="1"/>
</dbReference>
<dbReference type="SMART" id="SM00240">
    <property type="entry name" value="FHA"/>
    <property type="match status" value="1"/>
</dbReference>
<evidence type="ECO:0000256" key="5">
    <source>
        <dbReference type="ARBA" id="ARBA00022763"/>
    </source>
</evidence>
<feature type="compositionally biased region" description="Low complexity" evidence="14">
    <location>
        <begin position="223"/>
        <end position="232"/>
    </location>
</feature>
<evidence type="ECO:0000256" key="9">
    <source>
        <dbReference type="ARBA" id="ARBA00022853"/>
    </source>
</evidence>
<feature type="region of interest" description="Disordered" evidence="14">
    <location>
        <begin position="141"/>
        <end position="235"/>
    </location>
</feature>
<dbReference type="Pfam" id="PF00097">
    <property type="entry name" value="zf-C3HC4"/>
    <property type="match status" value="1"/>
</dbReference>
<evidence type="ECO:0000256" key="8">
    <source>
        <dbReference type="ARBA" id="ARBA00022833"/>
    </source>
</evidence>
<evidence type="ECO:0000313" key="17">
    <source>
        <dbReference type="Ensembl" id="ENSCCRP00000033454.2"/>
    </source>
</evidence>
<feature type="compositionally biased region" description="Acidic residues" evidence="14">
    <location>
        <begin position="523"/>
        <end position="535"/>
    </location>
</feature>
<keyword evidence="10 12" id="KW-0234">DNA repair</keyword>
<keyword evidence="4 12" id="KW-0479">Metal-binding</keyword>
<reference evidence="17" key="1">
    <citation type="submission" date="2025-08" db="UniProtKB">
        <authorList>
            <consortium name="Ensembl"/>
        </authorList>
    </citation>
    <scope>IDENTIFICATION</scope>
</reference>
<dbReference type="OMA" id="RRKDECP"/>
<dbReference type="GO" id="GO:0006511">
    <property type="term" value="P:ubiquitin-dependent protein catabolic process"/>
    <property type="evidence" value="ECO:0007669"/>
    <property type="project" value="TreeGrafter"/>
</dbReference>
<dbReference type="Proteomes" id="UP001108240">
    <property type="component" value="Unplaced"/>
</dbReference>
<feature type="coiled-coil region" evidence="13">
    <location>
        <begin position="276"/>
        <end position="383"/>
    </location>
</feature>
<dbReference type="GO" id="GO:0008270">
    <property type="term" value="F:zinc ion binding"/>
    <property type="evidence" value="ECO:0007669"/>
    <property type="project" value="UniProtKB-KW"/>
</dbReference>
<evidence type="ECO:0000256" key="3">
    <source>
        <dbReference type="ARBA" id="ARBA00022679"/>
    </source>
</evidence>
<dbReference type="PROSITE" id="PS00518">
    <property type="entry name" value="ZF_RING_1"/>
    <property type="match status" value="1"/>
</dbReference>
<reference evidence="17" key="2">
    <citation type="submission" date="2025-09" db="UniProtKB">
        <authorList>
            <consortium name="Ensembl"/>
        </authorList>
    </citation>
    <scope>IDENTIFICATION</scope>
</reference>
<dbReference type="FunFam" id="2.60.200.20:FF:000015">
    <property type="entry name" value="E3 ubiquitin-protein ligase RNF8"/>
    <property type="match status" value="1"/>
</dbReference>
<sequence>MMEKTEEPPSLNTEEEGSEKDRIWCLQRVGRDRDWLRLFEDSEVSVGRGLNVTHQILSTSCPLMISRIHCVFKKNHDGQWTVTDNKSLNGVWVNGSRIPPGSPCLLKQDDSVRLGVPLDGNPVEFDYILVQKNFSEVKSFLSGSPSKESGAASFGQKLKNSKRKFDGDEAEPCPTQHSKSKLYRSSGPDKSRAQPCPSGERREPEKFSSKPLEEDRCGDKAGSSSSGCSDRSQQLASVHRYNRNMMVLKGRVGHTQKRAAELELQQHQTPEREREMQDLQAQLELLRGQLRSQQEQALRRMETLEKSFCEEERRLETEKAQQNEDGLKKQLVEALKEHRKVIEELKHAREGFKEVLQAKDKELEVTKEEKEKAKAQKEEVVTQMTEVLESELQCSICSELFIEAVTLNCAHSFCQHCIREWRNRKDKCPMCWQTITSQTRSLVLDNCIDRMVENLSADMRERRLALINERKGQKASVSPAVVVINDDSDDSSSSDDDAIFQSDSSVFLDSSESNDSLLHYASDDDSSCTDEDDYL</sequence>
<keyword evidence="6 12" id="KW-0863">Zinc-finger</keyword>
<dbReference type="GO" id="GO:0005829">
    <property type="term" value="C:cytosol"/>
    <property type="evidence" value="ECO:0007669"/>
    <property type="project" value="TreeGrafter"/>
</dbReference>
<dbReference type="GO" id="GO:0005634">
    <property type="term" value="C:nucleus"/>
    <property type="evidence" value="ECO:0007669"/>
    <property type="project" value="UniProtKB-UniRule"/>
</dbReference>
<dbReference type="SUPFAM" id="SSF49879">
    <property type="entry name" value="SMAD/FHA domain"/>
    <property type="match status" value="1"/>
</dbReference>
<comment type="similarity">
    <text evidence="12">Belongs to the RNF8 family.</text>
</comment>
<keyword evidence="18" id="KW-1185">Reference proteome</keyword>
<dbReference type="GeneTree" id="ENSGT00400000022349"/>
<evidence type="ECO:0000256" key="4">
    <source>
        <dbReference type="ARBA" id="ARBA00022723"/>
    </source>
</evidence>
<dbReference type="CDD" id="cd16535">
    <property type="entry name" value="RING-HC_RNF8"/>
    <property type="match status" value="1"/>
</dbReference>
<dbReference type="Gene3D" id="2.60.200.20">
    <property type="match status" value="1"/>
</dbReference>
<evidence type="ECO:0000256" key="13">
    <source>
        <dbReference type="SAM" id="Coils"/>
    </source>
</evidence>
<dbReference type="GO" id="GO:0003682">
    <property type="term" value="F:chromatin binding"/>
    <property type="evidence" value="ECO:0007669"/>
    <property type="project" value="UniProtKB-UniRule"/>
</dbReference>
<keyword evidence="5 12" id="KW-0227">DNA damage</keyword>
<feature type="region of interest" description="Disordered" evidence="14">
    <location>
        <begin position="516"/>
        <end position="535"/>
    </location>
</feature>
<protein>
    <recommendedName>
        <fullName evidence="2">E3 ubiquitin-protein ligase CHFR</fullName>
    </recommendedName>
</protein>
<dbReference type="GO" id="GO:0045739">
    <property type="term" value="P:positive regulation of DNA repair"/>
    <property type="evidence" value="ECO:0007669"/>
    <property type="project" value="UniProtKB-UniRule"/>
</dbReference>
<dbReference type="GO" id="GO:0061630">
    <property type="term" value="F:ubiquitin protein ligase activity"/>
    <property type="evidence" value="ECO:0007669"/>
    <property type="project" value="UniProtKB-EC"/>
</dbReference>
<dbReference type="InterPro" id="IPR008984">
    <property type="entry name" value="SMAD_FHA_dom_sf"/>
</dbReference>
<evidence type="ECO:0000256" key="11">
    <source>
        <dbReference type="ARBA" id="ARBA00023242"/>
    </source>
</evidence>
<dbReference type="InterPro" id="IPR017907">
    <property type="entry name" value="Znf_RING_CS"/>
</dbReference>
<comment type="pathway">
    <text evidence="12">Protein modification; protein ubiquitination.</text>
</comment>
<dbReference type="GO" id="GO:0010212">
    <property type="term" value="P:response to ionizing radiation"/>
    <property type="evidence" value="ECO:0007669"/>
    <property type="project" value="UniProtKB-UniRule"/>
</dbReference>
<dbReference type="PROSITE" id="PS50089">
    <property type="entry name" value="ZF_RING_2"/>
    <property type="match status" value="1"/>
</dbReference>
<dbReference type="InterPro" id="IPR017335">
    <property type="entry name" value="RNF8"/>
</dbReference>
<feature type="compositionally biased region" description="Basic and acidic residues" evidence="14">
    <location>
        <begin position="199"/>
        <end position="219"/>
    </location>
</feature>